<sequence>MVDIAMIIMFSAIYGIGTFVRHEQIRSKCGILVAILAAIDVINILFEMFKATQVATGNSSMTSFQCLREICVYMVTLEVTAFFMLGIAIDRLYCLYYPIKYMKIHTTNYCILFVAISFIPGFILVALAFLTNVEETVPICNPLTALGNQVKTWNLSTMICNVIVLIVYVTSFVGYSSLSSYNVVMKTLSVILTLFLCTWMIGHGTVTLSLFFNFAPDTAQILGSLAAVPNLICHSSTYYIYFWRSKEYRKIFIKQLSVIPGVIFCLPKLKITMVNPTLTGNNNNASRMQTKSKIICFFQTKLNIQIICIIVVCKCKAVFSKIKDAFISLSQGT</sequence>
<dbReference type="Proteomes" id="UP000095286">
    <property type="component" value="Unplaced"/>
</dbReference>
<dbReference type="WBParaSite" id="RSKR_0000749250.1">
    <property type="protein sequence ID" value="RSKR_0000749250.1"/>
    <property type="gene ID" value="RSKR_0000749250"/>
</dbReference>
<protein>
    <submittedName>
        <fullName evidence="2">G_PROTEIN_RECEP_F1_2 domain-containing protein</fullName>
    </submittedName>
</protein>
<name>A0AC35U3L9_9BILA</name>
<evidence type="ECO:0000313" key="2">
    <source>
        <dbReference type="WBParaSite" id="RSKR_0000749250.1"/>
    </source>
</evidence>
<organism evidence="1 2">
    <name type="scientific">Rhabditophanes sp. KR3021</name>
    <dbReference type="NCBI Taxonomy" id="114890"/>
    <lineage>
        <taxon>Eukaryota</taxon>
        <taxon>Metazoa</taxon>
        <taxon>Ecdysozoa</taxon>
        <taxon>Nematoda</taxon>
        <taxon>Chromadorea</taxon>
        <taxon>Rhabditida</taxon>
        <taxon>Tylenchina</taxon>
        <taxon>Panagrolaimomorpha</taxon>
        <taxon>Strongyloidoidea</taxon>
        <taxon>Alloionematidae</taxon>
        <taxon>Rhabditophanes</taxon>
    </lineage>
</organism>
<accession>A0AC35U3L9</accession>
<proteinExistence type="predicted"/>
<reference evidence="2" key="1">
    <citation type="submission" date="2016-11" db="UniProtKB">
        <authorList>
            <consortium name="WormBaseParasite"/>
        </authorList>
    </citation>
    <scope>IDENTIFICATION</scope>
    <source>
        <strain evidence="2">KR3021</strain>
    </source>
</reference>
<evidence type="ECO:0000313" key="1">
    <source>
        <dbReference type="Proteomes" id="UP000095286"/>
    </source>
</evidence>